<proteinExistence type="predicted"/>
<feature type="transmembrane region" description="Helical" evidence="1">
    <location>
        <begin position="133"/>
        <end position="154"/>
    </location>
</feature>
<keyword evidence="3" id="KW-1185">Reference proteome</keyword>
<keyword evidence="1" id="KW-0472">Membrane</keyword>
<organism evidence="3">
    <name type="scientific">Melampsora larici-populina (strain 98AG31 / pathotype 3-4-7)</name>
    <name type="common">Poplar leaf rust fungus</name>
    <dbReference type="NCBI Taxonomy" id="747676"/>
    <lineage>
        <taxon>Eukaryota</taxon>
        <taxon>Fungi</taxon>
        <taxon>Dikarya</taxon>
        <taxon>Basidiomycota</taxon>
        <taxon>Pucciniomycotina</taxon>
        <taxon>Pucciniomycetes</taxon>
        <taxon>Pucciniales</taxon>
        <taxon>Melampsoraceae</taxon>
        <taxon>Melampsora</taxon>
    </lineage>
</organism>
<sequence length="485" mass="55178">MSSSVSDINRLINPSPENDPFLALMIDTRKIINPSFPQWALNCLITFTIMRILLILSCLIIIITPFFRGPISRKKNLFLFNKIYSQSGNGIPYFVPNRCLIISVCELFSSVLYVFSAVGNYRLYSGSEPVHGPIGYICTWFGLEWLPAFLGIWLSSWSLVHACLCDVKGDNQNQRFSKLLTPLLYNSIWLTVSLVVIMLTTYWALRTTQILIIISPVKEHLFDLLQTSIKSWSINHDLKQIPTVELFSEGDFLHQYLEKLSPIIVAWAQTWLAFAIVLTAFYLFIVSVLLRMLRQVLHIRDSEAMSIQAQSSIWKELEDEFWFLSRSSVIVALSLGTQILVMVFQSISSTHPQDIDWRMGSAIVCQIPGVFMVPAQLLQSRRILFEKIAIDDSKFNTVPLDFQTNPIPKLTSQLLGWDTTICRAKEPSMDSLNFPGLLEIKSDPINDDKEISNLESVESTCTSDFKDPVEIEIKVVRSTTTVTQE</sequence>
<dbReference type="GeneID" id="18931644"/>
<reference evidence="3" key="1">
    <citation type="journal article" date="2011" name="Proc. Natl. Acad. Sci. U.S.A.">
        <title>Obligate biotrophy features unraveled by the genomic analysis of rust fungi.</title>
        <authorList>
            <person name="Duplessis S."/>
            <person name="Cuomo C.A."/>
            <person name="Lin Y.-C."/>
            <person name="Aerts A."/>
            <person name="Tisserant E."/>
            <person name="Veneault-Fourrey C."/>
            <person name="Joly D.L."/>
            <person name="Hacquard S."/>
            <person name="Amselem J."/>
            <person name="Cantarel B.L."/>
            <person name="Chiu R."/>
            <person name="Coutinho P.M."/>
            <person name="Feau N."/>
            <person name="Field M."/>
            <person name="Frey P."/>
            <person name="Gelhaye E."/>
            <person name="Goldberg J."/>
            <person name="Grabherr M.G."/>
            <person name="Kodira C.D."/>
            <person name="Kohler A."/>
            <person name="Kuees U."/>
            <person name="Lindquist E.A."/>
            <person name="Lucas S.M."/>
            <person name="Mago R."/>
            <person name="Mauceli E."/>
            <person name="Morin E."/>
            <person name="Murat C."/>
            <person name="Pangilinan J.L."/>
            <person name="Park R."/>
            <person name="Pearson M."/>
            <person name="Quesneville H."/>
            <person name="Rouhier N."/>
            <person name="Sakthikumar S."/>
            <person name="Salamov A.A."/>
            <person name="Schmutz J."/>
            <person name="Selles B."/>
            <person name="Shapiro H."/>
            <person name="Tanguay P."/>
            <person name="Tuskan G.A."/>
            <person name="Henrissat B."/>
            <person name="Van de Peer Y."/>
            <person name="Rouze P."/>
            <person name="Ellis J.G."/>
            <person name="Dodds P.N."/>
            <person name="Schein J.E."/>
            <person name="Zhong S."/>
            <person name="Hamelin R.C."/>
            <person name="Grigoriev I.V."/>
            <person name="Szabo L.J."/>
            <person name="Martin F."/>
        </authorList>
    </citation>
    <scope>NUCLEOTIDE SEQUENCE [LARGE SCALE GENOMIC DNA]</scope>
    <source>
        <strain evidence="3">98AG31 / pathotype 3-4-7</strain>
    </source>
</reference>
<feature type="transmembrane region" description="Helical" evidence="1">
    <location>
        <begin position="99"/>
        <end position="121"/>
    </location>
</feature>
<evidence type="ECO:0000256" key="1">
    <source>
        <dbReference type="SAM" id="Phobius"/>
    </source>
</evidence>
<feature type="transmembrane region" description="Helical" evidence="1">
    <location>
        <begin position="39"/>
        <end position="67"/>
    </location>
</feature>
<dbReference type="InParanoid" id="F4R868"/>
<dbReference type="OrthoDB" id="10446262at2759"/>
<dbReference type="EMBL" id="GL883092">
    <property type="protein sequence ID" value="EGG11667.1"/>
    <property type="molecule type" value="Genomic_DNA"/>
</dbReference>
<dbReference type="AlphaFoldDB" id="F4R868"/>
<gene>
    <name evidence="2" type="ORF">MELLADRAFT_70812</name>
</gene>
<keyword evidence="1" id="KW-1133">Transmembrane helix</keyword>
<dbReference type="KEGG" id="mlr:MELLADRAFT_70812"/>
<dbReference type="Proteomes" id="UP000001072">
    <property type="component" value="Unassembled WGS sequence"/>
</dbReference>
<dbReference type="VEuPathDB" id="FungiDB:MELLADRAFT_70812"/>
<evidence type="ECO:0000313" key="2">
    <source>
        <dbReference type="EMBL" id="EGG11667.1"/>
    </source>
</evidence>
<dbReference type="RefSeq" id="XP_007405302.1">
    <property type="nucleotide sequence ID" value="XM_007405240.1"/>
</dbReference>
<name>F4R868_MELLP</name>
<feature type="transmembrane region" description="Helical" evidence="1">
    <location>
        <begin position="359"/>
        <end position="378"/>
    </location>
</feature>
<evidence type="ECO:0000313" key="3">
    <source>
        <dbReference type="Proteomes" id="UP000001072"/>
    </source>
</evidence>
<feature type="transmembrane region" description="Helical" evidence="1">
    <location>
        <begin position="329"/>
        <end position="347"/>
    </location>
</feature>
<protein>
    <submittedName>
        <fullName evidence="2">Uncharacterized protein</fullName>
    </submittedName>
</protein>
<feature type="transmembrane region" description="Helical" evidence="1">
    <location>
        <begin position="264"/>
        <end position="290"/>
    </location>
</feature>
<keyword evidence="1" id="KW-0812">Transmembrane</keyword>
<feature type="transmembrane region" description="Helical" evidence="1">
    <location>
        <begin position="183"/>
        <end position="205"/>
    </location>
</feature>
<dbReference type="HOGENOM" id="CLU_571170_0_0_1"/>
<accession>F4R868</accession>